<name>A0A3G9J1L3_9ACTN</name>
<keyword evidence="1" id="KW-0472">Membrane</keyword>
<dbReference type="Proteomes" id="UP000271573">
    <property type="component" value="Chromosome"/>
</dbReference>
<dbReference type="PANTHER" id="PTHR42911">
    <property type="entry name" value="MODULATOR OF FTSH PROTEASE HFLC"/>
    <property type="match status" value="1"/>
</dbReference>
<feature type="transmembrane region" description="Helical" evidence="1">
    <location>
        <begin position="40"/>
        <end position="59"/>
    </location>
</feature>
<organism evidence="3 4">
    <name type="scientific">Nocardioides baekrokdamisoli</name>
    <dbReference type="NCBI Taxonomy" id="1804624"/>
    <lineage>
        <taxon>Bacteria</taxon>
        <taxon>Bacillati</taxon>
        <taxon>Actinomycetota</taxon>
        <taxon>Actinomycetes</taxon>
        <taxon>Propionibacteriales</taxon>
        <taxon>Nocardioidaceae</taxon>
        <taxon>Nocardioides</taxon>
    </lineage>
</organism>
<dbReference type="RefSeq" id="WP_125568466.1">
    <property type="nucleotide sequence ID" value="NZ_AP019307.1"/>
</dbReference>
<dbReference type="EMBL" id="AP019307">
    <property type="protein sequence ID" value="BBH17364.1"/>
    <property type="molecule type" value="Genomic_DNA"/>
</dbReference>
<sequence length="306" mass="32281">MGALVFSVLFIAVGVFLWLRPINGFPGVRAAASPRKPLRFLAVIPIVVSGVILIGSTVVQVHAKEIGVVTAFGRPTGEIGAGLHLKWPWQSVTKINETIFTDTYSDNNALPVRLGDGNTASVSATIRWHVDPTAADYIYANYRSDNPAESLRDAVVDTQFKAAVNQVFSSYNPTANITALSFSPNYAEMGKAITASMIDRVKDATGEPLVVLDGVTVAGIQYSPATEQRINSIVAQAAKTEQAIQAEQTARAQAKANQLLAASLRDPAVLVSKCLDELAAGAFVPPAGFSCWPGSGSGVVIPSATK</sequence>
<dbReference type="PANTHER" id="PTHR42911:SF2">
    <property type="entry name" value="PROHIBITIN FAMILY PROTEIN"/>
    <property type="match status" value="1"/>
</dbReference>
<feature type="domain" description="Band 7" evidence="2">
    <location>
        <begin position="60"/>
        <end position="252"/>
    </location>
</feature>
<dbReference type="KEGG" id="nbe:Back2_16510"/>
<dbReference type="Pfam" id="PF01145">
    <property type="entry name" value="Band_7"/>
    <property type="match status" value="1"/>
</dbReference>
<evidence type="ECO:0000313" key="4">
    <source>
        <dbReference type="Proteomes" id="UP000271573"/>
    </source>
</evidence>
<keyword evidence="1" id="KW-1133">Transmembrane helix</keyword>
<reference evidence="3 4" key="1">
    <citation type="submission" date="2018-11" db="EMBL/GenBank/DDBJ databases">
        <title>Complete genome sequence of Nocardioides baekrokdamisoli strain KCTC 39748.</title>
        <authorList>
            <person name="Kang S.W."/>
            <person name="Lee K.C."/>
            <person name="Kim K.K."/>
            <person name="Kim J.S."/>
            <person name="Kim D.S."/>
            <person name="Ko S.H."/>
            <person name="Yang S.H."/>
            <person name="Shin Y.K."/>
            <person name="Lee J.S."/>
        </authorList>
    </citation>
    <scope>NUCLEOTIDE SEQUENCE [LARGE SCALE GENOMIC DNA]</scope>
    <source>
        <strain evidence="3 4">KCTC 39748</strain>
    </source>
</reference>
<gene>
    <name evidence="3" type="ORF">Back2_16510</name>
</gene>
<dbReference type="InterPro" id="IPR001107">
    <property type="entry name" value="Band_7"/>
</dbReference>
<keyword evidence="1" id="KW-0812">Transmembrane</keyword>
<evidence type="ECO:0000259" key="2">
    <source>
        <dbReference type="Pfam" id="PF01145"/>
    </source>
</evidence>
<evidence type="ECO:0000313" key="3">
    <source>
        <dbReference type="EMBL" id="BBH17364.1"/>
    </source>
</evidence>
<accession>A0A3G9J1L3</accession>
<evidence type="ECO:0000256" key="1">
    <source>
        <dbReference type="SAM" id="Phobius"/>
    </source>
</evidence>
<keyword evidence="4" id="KW-1185">Reference proteome</keyword>
<proteinExistence type="predicted"/>
<dbReference type="AlphaFoldDB" id="A0A3G9J1L3"/>
<protein>
    <recommendedName>
        <fullName evidence="2">Band 7 domain-containing protein</fullName>
    </recommendedName>
</protein>
<dbReference type="OrthoDB" id="4570918at2"/>